<evidence type="ECO:0000313" key="6">
    <source>
        <dbReference type="Proteomes" id="UP000265715"/>
    </source>
</evidence>
<dbReference type="SMART" id="SM00248">
    <property type="entry name" value="ANK"/>
    <property type="match status" value="5"/>
</dbReference>
<dbReference type="Gene3D" id="1.25.40.20">
    <property type="entry name" value="Ankyrin repeat-containing domain"/>
    <property type="match status" value="1"/>
</dbReference>
<evidence type="ECO:0000256" key="3">
    <source>
        <dbReference type="PROSITE-ProRule" id="PRU00023"/>
    </source>
</evidence>
<evidence type="ECO:0000256" key="4">
    <source>
        <dbReference type="SAM" id="SignalP"/>
    </source>
</evidence>
<feature type="repeat" description="ANK" evidence="3">
    <location>
        <begin position="166"/>
        <end position="203"/>
    </location>
</feature>
<sequence>MTIKRWQLIPTVLALLLVSGSLGQTPAKPMNSASLDPEIIEAAARGDLAEVQDLLRRGANVNARDATRRTALTAAARGDHVAVARALIAAGADPDLQDSNRNNALLVSGETGSVAMLREVLRANPDLTRTNRFGGTALIPAAHRGHVEYVREILKTKIDVDHVNNLGWTALLEAIILGEGGARHTEIVRLLIAAGADVNLADREGVTPLAHAKRRGYAAIARLLERAGAR</sequence>
<dbReference type="AlphaFoldDB" id="A0A399ELK6"/>
<feature type="repeat" description="ANK" evidence="3">
    <location>
        <begin position="133"/>
        <end position="165"/>
    </location>
</feature>
<comment type="caution">
    <text evidence="5">The sequence shown here is derived from an EMBL/GenBank/DDBJ whole genome shotgun (WGS) entry which is preliminary data.</text>
</comment>
<keyword evidence="6" id="KW-1185">Reference proteome</keyword>
<dbReference type="PANTHER" id="PTHR24173:SF74">
    <property type="entry name" value="ANKYRIN REPEAT DOMAIN-CONTAINING PROTEIN 16"/>
    <property type="match status" value="1"/>
</dbReference>
<keyword evidence="1" id="KW-0677">Repeat</keyword>
<dbReference type="Proteomes" id="UP000265715">
    <property type="component" value="Unassembled WGS sequence"/>
</dbReference>
<reference evidence="5 6" key="1">
    <citation type="submission" date="2018-08" db="EMBL/GenBank/DDBJ databases">
        <title>Meiothermus terrae DSM 26712 genome sequencing project.</title>
        <authorList>
            <person name="Da Costa M.S."/>
            <person name="Albuquerque L."/>
            <person name="Raposo P."/>
            <person name="Froufe H.J.C."/>
            <person name="Barroso C.S."/>
            <person name="Egas C."/>
        </authorList>
    </citation>
    <scope>NUCLEOTIDE SEQUENCE [LARGE SCALE GENOMIC DNA]</scope>
    <source>
        <strain evidence="5 6">DSM 26712</strain>
    </source>
</reference>
<dbReference type="PRINTS" id="PR01415">
    <property type="entry name" value="ANKYRIN"/>
</dbReference>
<gene>
    <name evidence="5" type="ORF">Mterra_01661</name>
</gene>
<dbReference type="PROSITE" id="PS50088">
    <property type="entry name" value="ANK_REPEAT"/>
    <property type="match status" value="4"/>
</dbReference>
<name>A0A399ELK6_9DEIN</name>
<dbReference type="InterPro" id="IPR036770">
    <property type="entry name" value="Ankyrin_rpt-contain_sf"/>
</dbReference>
<keyword evidence="4" id="KW-0732">Signal</keyword>
<dbReference type="InterPro" id="IPR002110">
    <property type="entry name" value="Ankyrin_rpt"/>
</dbReference>
<evidence type="ECO:0000313" key="5">
    <source>
        <dbReference type="EMBL" id="RIH85614.1"/>
    </source>
</evidence>
<dbReference type="Pfam" id="PF12796">
    <property type="entry name" value="Ank_2"/>
    <property type="match status" value="1"/>
</dbReference>
<feature type="chain" id="PRO_5017250986" evidence="4">
    <location>
        <begin position="24"/>
        <end position="230"/>
    </location>
</feature>
<protein>
    <submittedName>
        <fullName evidence="5">Ankyrin repeats (Many copies)</fullName>
    </submittedName>
</protein>
<dbReference type="EMBL" id="QXDL01000056">
    <property type="protein sequence ID" value="RIH85614.1"/>
    <property type="molecule type" value="Genomic_DNA"/>
</dbReference>
<dbReference type="SUPFAM" id="SSF48403">
    <property type="entry name" value="Ankyrin repeat"/>
    <property type="match status" value="1"/>
</dbReference>
<organism evidence="5 6">
    <name type="scientific">Calidithermus terrae</name>
    <dbReference type="NCBI Taxonomy" id="1408545"/>
    <lineage>
        <taxon>Bacteria</taxon>
        <taxon>Thermotogati</taxon>
        <taxon>Deinococcota</taxon>
        <taxon>Deinococci</taxon>
        <taxon>Thermales</taxon>
        <taxon>Thermaceae</taxon>
        <taxon>Calidithermus</taxon>
    </lineage>
</organism>
<dbReference type="RefSeq" id="WP_218022908.1">
    <property type="nucleotide sequence ID" value="NZ_QXDL01000056.1"/>
</dbReference>
<accession>A0A399ELK6</accession>
<feature type="signal peptide" evidence="4">
    <location>
        <begin position="1"/>
        <end position="23"/>
    </location>
</feature>
<evidence type="ECO:0000256" key="2">
    <source>
        <dbReference type="ARBA" id="ARBA00023043"/>
    </source>
</evidence>
<dbReference type="PROSITE" id="PS50297">
    <property type="entry name" value="ANK_REP_REGION"/>
    <property type="match status" value="2"/>
</dbReference>
<feature type="repeat" description="ANK" evidence="3">
    <location>
        <begin position="67"/>
        <end position="99"/>
    </location>
</feature>
<keyword evidence="2 3" id="KW-0040">ANK repeat</keyword>
<dbReference type="Pfam" id="PF13637">
    <property type="entry name" value="Ank_4"/>
    <property type="match status" value="1"/>
</dbReference>
<proteinExistence type="predicted"/>
<evidence type="ECO:0000256" key="1">
    <source>
        <dbReference type="ARBA" id="ARBA00022737"/>
    </source>
</evidence>
<dbReference type="PANTHER" id="PTHR24173">
    <property type="entry name" value="ANKYRIN REPEAT CONTAINING"/>
    <property type="match status" value="1"/>
</dbReference>
<feature type="repeat" description="ANK" evidence="3">
    <location>
        <begin position="204"/>
        <end position="230"/>
    </location>
</feature>